<name>A0ABY8LIJ4_9RHOB</name>
<organism evidence="3 4">
    <name type="scientific">Jannaschia ovalis</name>
    <dbReference type="NCBI Taxonomy" id="3038773"/>
    <lineage>
        <taxon>Bacteria</taxon>
        <taxon>Pseudomonadati</taxon>
        <taxon>Pseudomonadota</taxon>
        <taxon>Alphaproteobacteria</taxon>
        <taxon>Rhodobacterales</taxon>
        <taxon>Roseobacteraceae</taxon>
        <taxon>Jannaschia</taxon>
    </lineage>
</organism>
<dbReference type="EMBL" id="CP122537">
    <property type="protein sequence ID" value="WGH80223.1"/>
    <property type="molecule type" value="Genomic_DNA"/>
</dbReference>
<feature type="transmembrane region" description="Helical" evidence="1">
    <location>
        <begin position="264"/>
        <end position="282"/>
    </location>
</feature>
<keyword evidence="4" id="KW-1185">Reference proteome</keyword>
<feature type="transmembrane region" description="Helical" evidence="1">
    <location>
        <begin position="151"/>
        <end position="170"/>
    </location>
</feature>
<evidence type="ECO:0000313" key="3">
    <source>
        <dbReference type="EMBL" id="WGH80223.1"/>
    </source>
</evidence>
<keyword evidence="1" id="KW-0812">Transmembrane</keyword>
<dbReference type="Pfam" id="PF00892">
    <property type="entry name" value="EamA"/>
    <property type="match status" value="2"/>
</dbReference>
<keyword evidence="1" id="KW-0472">Membrane</keyword>
<dbReference type="InterPro" id="IPR000620">
    <property type="entry name" value="EamA_dom"/>
</dbReference>
<keyword evidence="1" id="KW-1133">Transmembrane helix</keyword>
<dbReference type="PANTHER" id="PTHR22911">
    <property type="entry name" value="ACYL-MALONYL CONDENSING ENZYME-RELATED"/>
    <property type="match status" value="1"/>
</dbReference>
<feature type="transmembrane region" description="Helical" evidence="1">
    <location>
        <begin position="182"/>
        <end position="204"/>
    </location>
</feature>
<proteinExistence type="predicted"/>
<evidence type="ECO:0000256" key="1">
    <source>
        <dbReference type="SAM" id="Phobius"/>
    </source>
</evidence>
<feature type="transmembrane region" description="Helical" evidence="1">
    <location>
        <begin position="238"/>
        <end position="258"/>
    </location>
</feature>
<dbReference type="SUPFAM" id="SSF103481">
    <property type="entry name" value="Multidrug resistance efflux transporter EmrE"/>
    <property type="match status" value="2"/>
</dbReference>
<evidence type="ECO:0000259" key="2">
    <source>
        <dbReference type="Pfam" id="PF00892"/>
    </source>
</evidence>
<feature type="transmembrane region" description="Helical" evidence="1">
    <location>
        <begin position="127"/>
        <end position="145"/>
    </location>
</feature>
<gene>
    <name evidence="3" type="ORF">P8627_08150</name>
</gene>
<feature type="domain" description="EamA" evidence="2">
    <location>
        <begin position="151"/>
        <end position="280"/>
    </location>
</feature>
<evidence type="ECO:0000313" key="4">
    <source>
        <dbReference type="Proteomes" id="UP001243420"/>
    </source>
</evidence>
<feature type="domain" description="EamA" evidence="2">
    <location>
        <begin position="9"/>
        <end position="141"/>
    </location>
</feature>
<feature type="transmembrane region" description="Helical" evidence="1">
    <location>
        <begin position="97"/>
        <end position="115"/>
    </location>
</feature>
<dbReference type="Proteomes" id="UP001243420">
    <property type="component" value="Chromosome"/>
</dbReference>
<dbReference type="PANTHER" id="PTHR22911:SF103">
    <property type="entry name" value="BLR2811 PROTEIN"/>
    <property type="match status" value="1"/>
</dbReference>
<reference evidence="3 4" key="1">
    <citation type="submission" date="2023-04" db="EMBL/GenBank/DDBJ databases">
        <title>Jannaschia ovalis sp. nov., a marine bacterium isolated from sea tidal flat.</title>
        <authorList>
            <person name="Kwon D.Y."/>
            <person name="Kim J.-J."/>
        </authorList>
    </citation>
    <scope>NUCLEOTIDE SEQUENCE [LARGE SCALE GENOMIC DNA]</scope>
    <source>
        <strain evidence="3 4">GRR-S6-38</strain>
    </source>
</reference>
<accession>A0ABY8LIJ4</accession>
<protein>
    <submittedName>
        <fullName evidence="3">DMT family transporter</fullName>
    </submittedName>
</protein>
<feature type="transmembrane region" description="Helical" evidence="1">
    <location>
        <begin position="210"/>
        <end position="231"/>
    </location>
</feature>
<dbReference type="RefSeq" id="WP_279967283.1">
    <property type="nucleotide sequence ID" value="NZ_CP122537.1"/>
</dbReference>
<feature type="transmembrane region" description="Helical" evidence="1">
    <location>
        <begin position="69"/>
        <end position="91"/>
    </location>
</feature>
<dbReference type="Gene3D" id="1.10.3730.20">
    <property type="match status" value="1"/>
</dbReference>
<dbReference type="InterPro" id="IPR037185">
    <property type="entry name" value="EmrE-like"/>
</dbReference>
<feature type="transmembrane region" description="Helical" evidence="1">
    <location>
        <begin position="35"/>
        <end position="57"/>
    </location>
</feature>
<sequence>MSDKTSPLPGILSALAAFAVFSLHDVAIKLLGGGYAVFQIVFFAVLFSFPLAVVMLLRDDVAGTLRPVHPWWTALRTGSVVITGMGVFYAFSELPLAQVYAIIFASPLLITVLSIPILGEKVRAHRWAAVIVGLIGVMIVLRPGGGVDLSWGHAAALGGAFFSALASVIVRKIGRDERTPVLMLYPMVANFVVMGAILPLVYRPMPLGDLGLWALVAVGGFAAGLLMIQAYRRADAVLVAPMQYSQIIWAALYGWLFFGEAIDGGTAAGAAVIIASGLYIVLREGRGRSNTTPVLRTRSRAETGTAMRIGPMMSQAERDIRAAARAHYG</sequence>